<organism evidence="1">
    <name type="scientific">marine sediment metagenome</name>
    <dbReference type="NCBI Taxonomy" id="412755"/>
    <lineage>
        <taxon>unclassified sequences</taxon>
        <taxon>metagenomes</taxon>
        <taxon>ecological metagenomes</taxon>
    </lineage>
</organism>
<dbReference type="InterPro" id="IPR020568">
    <property type="entry name" value="Ribosomal_Su5_D2-typ_SF"/>
</dbReference>
<dbReference type="Pfam" id="PF13541">
    <property type="entry name" value="ChlI"/>
    <property type="match status" value="1"/>
</dbReference>
<name>X1IXW2_9ZZZZ</name>
<reference evidence="1" key="1">
    <citation type="journal article" date="2014" name="Front. Microbiol.">
        <title>High frequency of phylogenetically diverse reductive dehalogenase-homologous genes in deep subseafloor sedimentary metagenomes.</title>
        <authorList>
            <person name="Kawai M."/>
            <person name="Futagami T."/>
            <person name="Toyoda A."/>
            <person name="Takaki Y."/>
            <person name="Nishi S."/>
            <person name="Hori S."/>
            <person name="Arai W."/>
            <person name="Tsubouchi T."/>
            <person name="Morono Y."/>
            <person name="Uchiyama I."/>
            <person name="Ito T."/>
            <person name="Fujiyama A."/>
            <person name="Inagaki F."/>
            <person name="Takami H."/>
        </authorList>
    </citation>
    <scope>NUCLEOTIDE SEQUENCE</scope>
    <source>
        <strain evidence="1">Expedition CK06-06</strain>
    </source>
</reference>
<proteinExistence type="predicted"/>
<evidence type="ECO:0000313" key="1">
    <source>
        <dbReference type="EMBL" id="GAH62393.1"/>
    </source>
</evidence>
<protein>
    <recommendedName>
        <fullName evidence="2">Magnesium chelatase ChlI-like catalytic domain-containing protein</fullName>
    </recommendedName>
</protein>
<accession>X1IXW2</accession>
<feature type="non-terminal residue" evidence="1">
    <location>
        <position position="64"/>
    </location>
</feature>
<gene>
    <name evidence="1" type="ORF">S03H2_53778</name>
</gene>
<dbReference type="EMBL" id="BARU01034242">
    <property type="protein sequence ID" value="GAH62393.1"/>
    <property type="molecule type" value="Genomic_DNA"/>
</dbReference>
<dbReference type="AlphaFoldDB" id="X1IXW2"/>
<evidence type="ECO:0008006" key="2">
    <source>
        <dbReference type="Google" id="ProtNLM"/>
    </source>
</evidence>
<dbReference type="SUPFAM" id="SSF54211">
    <property type="entry name" value="Ribosomal protein S5 domain 2-like"/>
    <property type="match status" value="1"/>
</dbReference>
<comment type="caution">
    <text evidence="1">The sequence shown here is derived from an EMBL/GenBank/DDBJ whole genome shotgun (WGS) entry which is preliminary data.</text>
</comment>
<sequence length="64" mass="6723">MSLATVHSRAQDGVAAPAVTVEVHLSGGLPGTSIVGLPEAAVKEARDRVRVAIQNAQFEYPARR</sequence>